<name>A0A7Z0E5Z0_9MICC</name>
<organism evidence="2 3">
    <name type="scientific">Nesterenkonia sandarakina</name>
    <dbReference type="NCBI Taxonomy" id="272918"/>
    <lineage>
        <taxon>Bacteria</taxon>
        <taxon>Bacillati</taxon>
        <taxon>Actinomycetota</taxon>
        <taxon>Actinomycetes</taxon>
        <taxon>Micrococcales</taxon>
        <taxon>Micrococcaceae</taxon>
        <taxon>Nesterenkonia</taxon>
    </lineage>
</organism>
<protein>
    <submittedName>
        <fullName evidence="2">Uncharacterized protein</fullName>
    </submittedName>
</protein>
<dbReference type="Proteomes" id="UP000560069">
    <property type="component" value="Unassembled WGS sequence"/>
</dbReference>
<gene>
    <name evidence="2" type="ORF">HNR11_000038</name>
</gene>
<keyword evidence="1" id="KW-1133">Transmembrane helix</keyword>
<dbReference type="AlphaFoldDB" id="A0A7Z0E5Z0"/>
<evidence type="ECO:0000313" key="3">
    <source>
        <dbReference type="Proteomes" id="UP000560069"/>
    </source>
</evidence>
<comment type="caution">
    <text evidence="2">The sequence shown here is derived from an EMBL/GenBank/DDBJ whole genome shotgun (WGS) entry which is preliminary data.</text>
</comment>
<sequence length="201" mass="21596">MIAVSKAPNRFILLILGLLLLLVGAGVLVTAMGLLSQLLGGWEHSPQPGDALGSADALPAWLPGAVLAVSAGLVVLSLWWIITAVPRTDKAGEFQLHTDGREGVTRLNTTVLQRAISDSAEMVPGVVGSTVRLEGTAKSPGLLMKVEIDERSDIADSVSQLYRRTFREVEQSLQAELSSVRLIVDPVRRTRRSESHEVELS</sequence>
<accession>A0A7Z0E5Z0</accession>
<keyword evidence="1" id="KW-0472">Membrane</keyword>
<reference evidence="2 3" key="1">
    <citation type="submission" date="2020-07" db="EMBL/GenBank/DDBJ databases">
        <title>Sequencing the genomes of 1000 actinobacteria strains.</title>
        <authorList>
            <person name="Klenk H.-P."/>
        </authorList>
    </citation>
    <scope>NUCLEOTIDE SEQUENCE [LARGE SCALE GENOMIC DNA]</scope>
    <source>
        <strain evidence="2 3">DSM 15664</strain>
    </source>
</reference>
<feature type="transmembrane region" description="Helical" evidence="1">
    <location>
        <begin position="12"/>
        <end position="40"/>
    </location>
</feature>
<evidence type="ECO:0000313" key="2">
    <source>
        <dbReference type="EMBL" id="NYJ15504.1"/>
    </source>
</evidence>
<keyword evidence="1" id="KW-0812">Transmembrane</keyword>
<dbReference type="RefSeq" id="WP_179440593.1">
    <property type="nucleotide sequence ID" value="NZ_BAAALK010000019.1"/>
</dbReference>
<keyword evidence="3" id="KW-1185">Reference proteome</keyword>
<evidence type="ECO:0000256" key="1">
    <source>
        <dbReference type="SAM" id="Phobius"/>
    </source>
</evidence>
<feature type="transmembrane region" description="Helical" evidence="1">
    <location>
        <begin position="60"/>
        <end position="82"/>
    </location>
</feature>
<proteinExistence type="predicted"/>
<dbReference type="EMBL" id="JACCFQ010000001">
    <property type="protein sequence ID" value="NYJ15504.1"/>
    <property type="molecule type" value="Genomic_DNA"/>
</dbReference>